<evidence type="ECO:0000256" key="5">
    <source>
        <dbReference type="ARBA" id="ARBA00022970"/>
    </source>
</evidence>
<evidence type="ECO:0000313" key="9">
    <source>
        <dbReference type="EMBL" id="MCW7551556.1"/>
    </source>
</evidence>
<evidence type="ECO:0000256" key="6">
    <source>
        <dbReference type="ARBA" id="ARBA00022989"/>
    </source>
</evidence>
<keyword evidence="5" id="KW-0029">Amino-acid transport</keyword>
<keyword evidence="4 8" id="KW-0812">Transmembrane</keyword>
<feature type="transmembrane region" description="Helical" evidence="8">
    <location>
        <begin position="40"/>
        <end position="58"/>
    </location>
</feature>
<keyword evidence="6 8" id="KW-1133">Transmembrane helix</keyword>
<evidence type="ECO:0000256" key="4">
    <source>
        <dbReference type="ARBA" id="ARBA00022692"/>
    </source>
</evidence>
<evidence type="ECO:0000256" key="1">
    <source>
        <dbReference type="ARBA" id="ARBA00022448"/>
    </source>
</evidence>
<feature type="transmembrane region" description="Helical" evidence="8">
    <location>
        <begin position="78"/>
        <end position="100"/>
    </location>
</feature>
<keyword evidence="2" id="KW-1003">Cell membrane</keyword>
<reference evidence="9 10" key="1">
    <citation type="submission" date="2022-10" db="EMBL/GenBank/DDBJ databases">
        <title>High-quality genome sequences of two octocoral-associated bacteria, Endozoicomonas euniceicola EF212 and Endozoicomonas gorgoniicola PS125.</title>
        <authorList>
            <person name="Chiou Y.-J."/>
            <person name="Chen Y.-H."/>
        </authorList>
    </citation>
    <scope>NUCLEOTIDE SEQUENCE [LARGE SCALE GENOMIC DNA]</scope>
    <source>
        <strain evidence="9 10">PS125</strain>
    </source>
</reference>
<dbReference type="RefSeq" id="WP_262566601.1">
    <property type="nucleotide sequence ID" value="NZ_JAPFCC010000001.1"/>
</dbReference>
<feature type="transmembrane region" description="Helical" evidence="8">
    <location>
        <begin position="106"/>
        <end position="125"/>
    </location>
</feature>
<protein>
    <submittedName>
        <fullName evidence="9">L-alanine exporter AlaE</fullName>
    </submittedName>
</protein>
<evidence type="ECO:0000256" key="7">
    <source>
        <dbReference type="ARBA" id="ARBA00023136"/>
    </source>
</evidence>
<organism evidence="9 10">
    <name type="scientific">Endozoicomonas gorgoniicola</name>
    <dbReference type="NCBI Taxonomy" id="1234144"/>
    <lineage>
        <taxon>Bacteria</taxon>
        <taxon>Pseudomonadati</taxon>
        <taxon>Pseudomonadota</taxon>
        <taxon>Gammaproteobacteria</taxon>
        <taxon>Oceanospirillales</taxon>
        <taxon>Endozoicomonadaceae</taxon>
        <taxon>Endozoicomonas</taxon>
    </lineage>
</organism>
<keyword evidence="1" id="KW-0813">Transport</keyword>
<feature type="transmembrane region" description="Helical" evidence="8">
    <location>
        <begin position="12"/>
        <end position="34"/>
    </location>
</feature>
<keyword evidence="3" id="KW-0997">Cell inner membrane</keyword>
<name>A0ABT3MQ99_9GAMM</name>
<evidence type="ECO:0000256" key="3">
    <source>
        <dbReference type="ARBA" id="ARBA00022519"/>
    </source>
</evidence>
<sequence>MSIKRETIADTFALISFGLVVGMSVELFVAGLSIEQSLHSRLLSIPVNLLVARAYGIYRDWVMAQGRKMTRNSLMDSVMDIVAFLTFQMPVYAVLVGTSGASLDQVITACMGQLGALILMARPYGIYMQMCRNWFAERATVQTA</sequence>
<dbReference type="Proteomes" id="UP001209854">
    <property type="component" value="Unassembled WGS sequence"/>
</dbReference>
<dbReference type="InterPro" id="IPR010574">
    <property type="entry name" value="Ala_export_AlaE"/>
</dbReference>
<dbReference type="Pfam" id="PF06610">
    <property type="entry name" value="AlaE"/>
    <property type="match status" value="1"/>
</dbReference>
<keyword evidence="10" id="KW-1185">Reference proteome</keyword>
<accession>A0ABT3MQ99</accession>
<proteinExistence type="predicted"/>
<keyword evidence="7 8" id="KW-0472">Membrane</keyword>
<evidence type="ECO:0000256" key="8">
    <source>
        <dbReference type="SAM" id="Phobius"/>
    </source>
</evidence>
<evidence type="ECO:0000313" key="10">
    <source>
        <dbReference type="Proteomes" id="UP001209854"/>
    </source>
</evidence>
<evidence type="ECO:0000256" key="2">
    <source>
        <dbReference type="ARBA" id="ARBA00022475"/>
    </source>
</evidence>
<dbReference type="EMBL" id="JAPFCC010000001">
    <property type="protein sequence ID" value="MCW7551556.1"/>
    <property type="molecule type" value="Genomic_DNA"/>
</dbReference>
<gene>
    <name evidence="9" type="ORF">NX722_02625</name>
</gene>
<comment type="caution">
    <text evidence="9">The sequence shown here is derived from an EMBL/GenBank/DDBJ whole genome shotgun (WGS) entry which is preliminary data.</text>
</comment>